<dbReference type="EMBL" id="CACRUT010000031">
    <property type="protein sequence ID" value="VYU69403.1"/>
    <property type="molecule type" value="Genomic_DNA"/>
</dbReference>
<dbReference type="SUPFAM" id="SSF81901">
    <property type="entry name" value="HCP-like"/>
    <property type="match status" value="1"/>
</dbReference>
<reference evidence="2" key="1">
    <citation type="submission" date="2019-11" db="EMBL/GenBank/DDBJ databases">
        <authorList>
            <person name="Feng L."/>
        </authorList>
    </citation>
    <scope>NUCLEOTIDE SEQUENCE</scope>
    <source>
        <strain evidence="2">PclaraLFYP37</strain>
    </source>
</reference>
<gene>
    <name evidence="2" type="ORF">PCLFYP37_00702</name>
</gene>
<feature type="chain" id="PRO_5026909729" description="Sel1 repeat protein" evidence="1">
    <location>
        <begin position="30"/>
        <end position="165"/>
    </location>
</feature>
<name>A0A6N3GZF5_9BACT</name>
<dbReference type="SUPFAM" id="SSF57938">
    <property type="entry name" value="DnaJ/Hsp40 cysteine-rich domain"/>
    <property type="match status" value="1"/>
</dbReference>
<feature type="signal peptide" evidence="1">
    <location>
        <begin position="1"/>
        <end position="29"/>
    </location>
</feature>
<evidence type="ECO:0000313" key="2">
    <source>
        <dbReference type="EMBL" id="VYU69403.1"/>
    </source>
</evidence>
<organism evidence="2">
    <name type="scientific">Paraprevotella clara</name>
    <dbReference type="NCBI Taxonomy" id="454154"/>
    <lineage>
        <taxon>Bacteria</taxon>
        <taxon>Pseudomonadati</taxon>
        <taxon>Bacteroidota</taxon>
        <taxon>Bacteroidia</taxon>
        <taxon>Bacteroidales</taxon>
        <taxon>Prevotellaceae</taxon>
        <taxon>Paraprevotella</taxon>
    </lineage>
</organism>
<dbReference type="AlphaFoldDB" id="A0A6N3GZF5"/>
<proteinExistence type="predicted"/>
<dbReference type="InterPro" id="IPR036410">
    <property type="entry name" value="HSP_DnaJ_Cys-rich_dom_sf"/>
</dbReference>
<dbReference type="InterPro" id="IPR011990">
    <property type="entry name" value="TPR-like_helical_dom_sf"/>
</dbReference>
<evidence type="ECO:0000256" key="1">
    <source>
        <dbReference type="SAM" id="SignalP"/>
    </source>
</evidence>
<dbReference type="Gene3D" id="1.25.40.10">
    <property type="entry name" value="Tetratricopeptide repeat domain"/>
    <property type="match status" value="1"/>
</dbReference>
<accession>A0A6N3GZF5</accession>
<protein>
    <recommendedName>
        <fullName evidence="3">Sel1 repeat protein</fullName>
    </recommendedName>
</protein>
<keyword evidence="1" id="KW-0732">Signal</keyword>
<sequence>MCMKKVLSYWLKRISISLFVFCVTYTAMAQKYVTCTNCGGTGIGMVTMTGSMPCLLCFGKGKIIDAYNAGRALGLVTNGKLALVQGNYTTAKQAFYQAMDECEDGLATFFYGVCLELGMGIEANPNAALAYYKSGNSRGEPNCKAAGCVRQQVKPYFLNFFRVEL</sequence>
<evidence type="ECO:0008006" key="3">
    <source>
        <dbReference type="Google" id="ProtNLM"/>
    </source>
</evidence>